<comment type="caution">
    <text evidence="3">The sequence shown here is derived from an EMBL/GenBank/DDBJ whole genome shotgun (WGS) entry which is preliminary data.</text>
</comment>
<keyword evidence="1" id="KW-0175">Coiled coil</keyword>
<sequence>MLGEEDKDKLSEEESEKIIESISRLKNNIDKDRVDIVNCIQVGSTFLLTVIVDNYAADKYAAQLIVYKEKEPDVNIIIENNKITVLQAEKVAQTIEKELFSLFSDQINQQKHRYDVEDYLVEVKDCNQLLQKINKMLNEKSELQAEIIKKLEVELKEEDAKAIQEIKKIRDDLAKMEKELEEAKEDLKSKQKKIEEMEKQMEEIKQEGTENPDINNQLKKIRENLKNSYKKLEDYEKNLTNPVLRKVKPPVMIVNKTLNKYTMHTLSLGTAINYVGGVVSTSGYGVIGGCITLAGSAIDTITSKIEELDEKGHEALITLEETCQRLRKIYKTLVEQKRLEVERLEISDFSDFSELVNKLQNNIIKGAELDIIDQIEKLKYKTKAIDKELKELIKTQQEQSTESISQEEQSTKSISQQEQSTKTISSSSRELEDINRLRLETGTSYNPLNQLNSILSHLY</sequence>
<evidence type="ECO:0000313" key="3">
    <source>
        <dbReference type="EMBL" id="CAG8519520.1"/>
    </source>
</evidence>
<evidence type="ECO:0000256" key="2">
    <source>
        <dbReference type="SAM" id="MobiDB-lite"/>
    </source>
</evidence>
<feature type="region of interest" description="Disordered" evidence="2">
    <location>
        <begin position="397"/>
        <end position="428"/>
    </location>
</feature>
<accession>A0A9N9A7W0</accession>
<evidence type="ECO:0000256" key="1">
    <source>
        <dbReference type="SAM" id="Coils"/>
    </source>
</evidence>
<keyword evidence="4" id="KW-1185">Reference proteome</keyword>
<reference evidence="3" key="1">
    <citation type="submission" date="2021-06" db="EMBL/GenBank/DDBJ databases">
        <authorList>
            <person name="Kallberg Y."/>
            <person name="Tangrot J."/>
            <person name="Rosling A."/>
        </authorList>
    </citation>
    <scope>NUCLEOTIDE SEQUENCE</scope>
    <source>
        <strain evidence="3">MA453B</strain>
    </source>
</reference>
<dbReference type="EMBL" id="CAJVPY010001381">
    <property type="protein sequence ID" value="CAG8519520.1"/>
    <property type="molecule type" value="Genomic_DNA"/>
</dbReference>
<dbReference type="AlphaFoldDB" id="A0A9N9A7W0"/>
<dbReference type="Proteomes" id="UP000789405">
    <property type="component" value="Unassembled WGS sequence"/>
</dbReference>
<protein>
    <submittedName>
        <fullName evidence="3">20441_t:CDS:1</fullName>
    </submittedName>
</protein>
<name>A0A9N9A7W0_9GLOM</name>
<proteinExistence type="predicted"/>
<organism evidence="3 4">
    <name type="scientific">Dentiscutata erythropus</name>
    <dbReference type="NCBI Taxonomy" id="1348616"/>
    <lineage>
        <taxon>Eukaryota</taxon>
        <taxon>Fungi</taxon>
        <taxon>Fungi incertae sedis</taxon>
        <taxon>Mucoromycota</taxon>
        <taxon>Glomeromycotina</taxon>
        <taxon>Glomeromycetes</taxon>
        <taxon>Diversisporales</taxon>
        <taxon>Gigasporaceae</taxon>
        <taxon>Dentiscutata</taxon>
    </lineage>
</organism>
<gene>
    <name evidence="3" type="ORF">DERYTH_LOCUS3798</name>
</gene>
<feature type="coiled-coil region" evidence="1">
    <location>
        <begin position="126"/>
        <end position="238"/>
    </location>
</feature>
<evidence type="ECO:0000313" key="4">
    <source>
        <dbReference type="Proteomes" id="UP000789405"/>
    </source>
</evidence>